<name>A0A3L8PXN0_9GAMM</name>
<keyword evidence="5" id="KW-1185">Reference proteome</keyword>
<dbReference type="OrthoDB" id="5729110at2"/>
<dbReference type="RefSeq" id="WP_121839884.1">
    <property type="nucleotide sequence ID" value="NZ_ML014803.1"/>
</dbReference>
<dbReference type="PROSITE" id="PS51257">
    <property type="entry name" value="PROKAR_LIPOPROTEIN"/>
    <property type="match status" value="1"/>
</dbReference>
<dbReference type="InterPro" id="IPR038352">
    <property type="entry name" value="Imelysin_sf"/>
</dbReference>
<evidence type="ECO:0000313" key="5">
    <source>
        <dbReference type="Proteomes" id="UP000281474"/>
    </source>
</evidence>
<dbReference type="Pfam" id="PF09375">
    <property type="entry name" value="Peptidase_M75"/>
    <property type="match status" value="1"/>
</dbReference>
<dbReference type="GO" id="GO:0030313">
    <property type="term" value="C:cell envelope"/>
    <property type="evidence" value="ECO:0007669"/>
    <property type="project" value="UniProtKB-SubCell"/>
</dbReference>
<evidence type="ECO:0000313" key="4">
    <source>
        <dbReference type="EMBL" id="RLV58832.1"/>
    </source>
</evidence>
<keyword evidence="2" id="KW-0732">Signal</keyword>
<protein>
    <submittedName>
        <fullName evidence="4">Iron-regulated protein A</fullName>
    </submittedName>
</protein>
<organism evidence="4 5">
    <name type="scientific">Parashewanella curva</name>
    <dbReference type="NCBI Taxonomy" id="2338552"/>
    <lineage>
        <taxon>Bacteria</taxon>
        <taxon>Pseudomonadati</taxon>
        <taxon>Pseudomonadota</taxon>
        <taxon>Gammaproteobacteria</taxon>
        <taxon>Alteromonadales</taxon>
        <taxon>Shewanellaceae</taxon>
        <taxon>Parashewanella</taxon>
    </lineage>
</organism>
<evidence type="ECO:0000259" key="3">
    <source>
        <dbReference type="Pfam" id="PF09375"/>
    </source>
</evidence>
<dbReference type="InterPro" id="IPR034982">
    <property type="entry name" value="Imelysin-like_IrpA"/>
</dbReference>
<comment type="subcellular location">
    <subcellularLocation>
        <location evidence="1">Cell envelope</location>
    </subcellularLocation>
</comment>
<dbReference type="Proteomes" id="UP000281474">
    <property type="component" value="Unassembled WGS sequence"/>
</dbReference>
<dbReference type="AlphaFoldDB" id="A0A3L8PXN0"/>
<dbReference type="InterPro" id="IPR018976">
    <property type="entry name" value="Imelysin-like"/>
</dbReference>
<dbReference type="CDD" id="cd14658">
    <property type="entry name" value="Imelysin-like_IrpA"/>
    <property type="match status" value="1"/>
</dbReference>
<feature type="domain" description="Imelysin-like" evidence="3">
    <location>
        <begin position="44"/>
        <end position="359"/>
    </location>
</feature>
<evidence type="ECO:0000256" key="1">
    <source>
        <dbReference type="ARBA" id="ARBA00004196"/>
    </source>
</evidence>
<comment type="caution">
    <text evidence="4">The sequence shown here is derived from an EMBL/GenBank/DDBJ whole genome shotgun (WGS) entry which is preliminary data.</text>
</comment>
<sequence>MKKTIIAVSLVTLLAACGGSGKKDDGKFSYAAQDMIVNLTDDVIVAGYSNLAMKGSELFQLTETLQATPNADNWKKVQDAWKAARQPWEQGESHIFGPIEALEIDPHLDSWPLNTVDLKAQLDGNASFDAETIKNWENGVQGFHAMEYLLFGDGVDDNEKAFSESTAREREYLKALAEVLRDYTSDLEKAWKDKFKDTNGETPYAERLKNVSSSPTYSSQVGVIEELVQGMAGIAKEVGEAKIAEPFGGSIDNVDTSKVESQYSWNSLIDFANNIKGVKNVWEGEFSGSKDKPGIVDFVKAGDSALADKVTKQINDSIANIEKIAGDNNMPFRQAIKDADGRKRVQTAVDSLAALKASLENEVVPLIKKWDAK</sequence>
<dbReference type="Gene3D" id="1.20.1420.20">
    <property type="entry name" value="M75 peptidase, HXXE motif"/>
    <property type="match status" value="1"/>
</dbReference>
<proteinExistence type="predicted"/>
<gene>
    <name evidence="4" type="ORF">D5018_15355</name>
</gene>
<reference evidence="4 5" key="1">
    <citation type="submission" date="2018-09" db="EMBL/GenBank/DDBJ databases">
        <title>Phylogeny of the Shewanellaceae, and recommendation for two new genera, Pseudoshewanella and Parashewanella.</title>
        <authorList>
            <person name="Wang G."/>
        </authorList>
    </citation>
    <scope>NUCLEOTIDE SEQUENCE [LARGE SCALE GENOMIC DNA]</scope>
    <source>
        <strain evidence="4 5">C51</strain>
    </source>
</reference>
<evidence type="ECO:0000256" key="2">
    <source>
        <dbReference type="ARBA" id="ARBA00022729"/>
    </source>
</evidence>
<accession>A0A3L8PXN0</accession>
<dbReference type="EMBL" id="QZEI01000054">
    <property type="protein sequence ID" value="RLV58832.1"/>
    <property type="molecule type" value="Genomic_DNA"/>
</dbReference>